<keyword evidence="1" id="KW-0812">Transmembrane</keyword>
<feature type="transmembrane region" description="Helical" evidence="1">
    <location>
        <begin position="274"/>
        <end position="294"/>
    </location>
</feature>
<feature type="non-terminal residue" evidence="3">
    <location>
        <position position="1"/>
    </location>
</feature>
<keyword evidence="1" id="KW-0472">Membrane</keyword>
<feature type="domain" description="Glycosyl transferase family 1" evidence="2">
    <location>
        <begin position="80"/>
        <end position="230"/>
    </location>
</feature>
<comment type="caution">
    <text evidence="3">The sequence shown here is derived from an EMBL/GenBank/DDBJ whole genome shotgun (WGS) entry which is preliminary data.</text>
</comment>
<dbReference type="SUPFAM" id="SSF53756">
    <property type="entry name" value="UDP-Glycosyltransferase/glycogen phosphorylase"/>
    <property type="match status" value="1"/>
</dbReference>
<evidence type="ECO:0000259" key="2">
    <source>
        <dbReference type="Pfam" id="PF00534"/>
    </source>
</evidence>
<accession>X1B0K7</accession>
<evidence type="ECO:0000313" key="3">
    <source>
        <dbReference type="EMBL" id="GAG88445.1"/>
    </source>
</evidence>
<sequence length="300" mass="34562">DYLKTINIFTKSRALRIAYRSNFIDVMYRITNKLIWWWLSYHNIGSWITTPSTFSKKILGNKGISKEKILVVPNPIDIGKDDNIKKKKKKIPLILHVGRLSPEKRVDILIKALKYVKSDFKCIITSDGFIRNYLQALAIKERVSRKIKFTGIVSKEKLNEYYNEADIFVSPAVYDTFNNCVAEALIRNTPVIIDEKSGATDFVKHGINGLIVSNSNPKEYAVQIDQLLKYNGFKFSSTEIKNYTDIDNIVAKFEKIYVKKNTENRKVVLDIVKYLFSGVFFYFLLVLGEVGIILHNAIKK</sequence>
<dbReference type="PANTHER" id="PTHR45947:SF3">
    <property type="entry name" value="SULFOQUINOVOSYL TRANSFERASE SQD2"/>
    <property type="match status" value="1"/>
</dbReference>
<evidence type="ECO:0000256" key="1">
    <source>
        <dbReference type="SAM" id="Phobius"/>
    </source>
</evidence>
<keyword evidence="1" id="KW-1133">Transmembrane helix</keyword>
<dbReference type="GO" id="GO:0016757">
    <property type="term" value="F:glycosyltransferase activity"/>
    <property type="evidence" value="ECO:0007669"/>
    <property type="project" value="InterPro"/>
</dbReference>
<name>X1B0K7_9ZZZZ</name>
<protein>
    <recommendedName>
        <fullName evidence="2">Glycosyl transferase family 1 domain-containing protein</fullName>
    </recommendedName>
</protein>
<dbReference type="InterPro" id="IPR050194">
    <property type="entry name" value="Glycosyltransferase_grp1"/>
</dbReference>
<reference evidence="3" key="1">
    <citation type="journal article" date="2014" name="Front. Microbiol.">
        <title>High frequency of phylogenetically diverse reductive dehalogenase-homologous genes in deep subseafloor sedimentary metagenomes.</title>
        <authorList>
            <person name="Kawai M."/>
            <person name="Futagami T."/>
            <person name="Toyoda A."/>
            <person name="Takaki Y."/>
            <person name="Nishi S."/>
            <person name="Hori S."/>
            <person name="Arai W."/>
            <person name="Tsubouchi T."/>
            <person name="Morono Y."/>
            <person name="Uchiyama I."/>
            <person name="Ito T."/>
            <person name="Fujiyama A."/>
            <person name="Inagaki F."/>
            <person name="Takami H."/>
        </authorList>
    </citation>
    <scope>NUCLEOTIDE SEQUENCE</scope>
    <source>
        <strain evidence="3">Expedition CK06-06</strain>
    </source>
</reference>
<dbReference type="PANTHER" id="PTHR45947">
    <property type="entry name" value="SULFOQUINOVOSYL TRANSFERASE SQD2"/>
    <property type="match status" value="1"/>
</dbReference>
<organism evidence="3">
    <name type="scientific">marine sediment metagenome</name>
    <dbReference type="NCBI Taxonomy" id="412755"/>
    <lineage>
        <taxon>unclassified sequences</taxon>
        <taxon>metagenomes</taxon>
        <taxon>ecological metagenomes</taxon>
    </lineage>
</organism>
<dbReference type="Gene3D" id="3.40.50.2000">
    <property type="entry name" value="Glycogen Phosphorylase B"/>
    <property type="match status" value="2"/>
</dbReference>
<proteinExistence type="predicted"/>
<dbReference type="AlphaFoldDB" id="X1B0K7"/>
<gene>
    <name evidence="3" type="ORF">S01H4_32491</name>
</gene>
<dbReference type="InterPro" id="IPR001296">
    <property type="entry name" value="Glyco_trans_1"/>
</dbReference>
<dbReference type="EMBL" id="BART01016990">
    <property type="protein sequence ID" value="GAG88445.1"/>
    <property type="molecule type" value="Genomic_DNA"/>
</dbReference>
<dbReference type="Pfam" id="PF00534">
    <property type="entry name" value="Glycos_transf_1"/>
    <property type="match status" value="1"/>
</dbReference>
<dbReference type="CDD" id="cd03801">
    <property type="entry name" value="GT4_PimA-like"/>
    <property type="match status" value="1"/>
</dbReference>